<dbReference type="InterPro" id="IPR013546">
    <property type="entry name" value="PII_UdlTrfase/GS_AdlTrfase"/>
</dbReference>
<sequence>MTATSPSAPTARPLADRIRRLPRAHDPRRGAEAWAALDLDPALRPLIEGAAGSSPYLQGLMRAEGAWLSRALAAPPEQAMAEILDQVRAMPATVERPDRGPWLRRAKRRAALLIALCDLAGAWSLEETTGALSDLADAAVDAALRALVADEAARGRLPGPDEDPGGCAGLTALAMGKGGARELNYSSDIDLIFLFDESRYGARDALEARARLIKVCQQATRLLSQPTGEGYVFRVDLRLRPDPSTTPVCVSMGMAEQYYESLGRTWERAAYIKARAAAGDVAAGEAFLRRLTPFIWRKHLDYAAIGDAQGIRERIRAHRGVGGPIRLPGHDMKLGRGGIREIEFFVQTRQLICGGRDPSLRARATRKALAALTEAGWVGEDERAALDAAYVAHREIEHRLQMIEDAQTHVMPVSAEARARVAALCGREDQAAWEAEIMARLETVDRLTEPFFTPGPRQAAPAADAEALAAMGFARPDAAEATLMRWRDGEIPATRNARARELLGRLEPLILRSLSRAAQADEALAHFDRFLSGLPAGVQILSLFESNPALLDLIAQLCAAAPRLAEHLGRNAQVLDALLDRDFFEPLPAADALRKDLAAALAAEQDYERKLDRARRWRKEAAFRVGVQLLRGLADPAEAARGFSAIAEACLQALLPEVEAEFARRHGPPPGRGAAILAMGKLGSAEMTAGSDLDLILLYDAAGQETSEGPRPLAASAYFSRFAQALISAVSAKTAEGALYEIDMRLRPSGRQGMVATSLAGFEDYQRAKAWTWEHMALTRARAVAGRADLMADVDEAVARALSLPRDEAATLADAARMRARVAAAHGARRADPWDVKHAAGGLMDIDFVAQAGALILGRGRPAGAEAAIAALAEAGRLGADEAEALIAARRLQSAVQQLTRVALDGDPRPEAFGAELRGVLCRATGAADVAALEARLAEAQARAAAAADRFLPAPAPEAG</sequence>
<dbReference type="Gene3D" id="3.30.460.10">
    <property type="entry name" value="Beta Polymerase, domain 2"/>
    <property type="match status" value="2"/>
</dbReference>
<organism evidence="10 11">
    <name type="scientific">Oceanicella actignis</name>
    <dbReference type="NCBI Taxonomy" id="1189325"/>
    <lineage>
        <taxon>Bacteria</taxon>
        <taxon>Pseudomonadati</taxon>
        <taxon>Pseudomonadota</taxon>
        <taxon>Alphaproteobacteria</taxon>
        <taxon>Rhodobacterales</taxon>
        <taxon>Paracoccaceae</taxon>
        <taxon>Oceanicella</taxon>
    </lineage>
</organism>
<dbReference type="InterPro" id="IPR005190">
    <property type="entry name" value="GlnE_rpt_dom"/>
</dbReference>
<feature type="region of interest" description="Adenylyl removase" evidence="7">
    <location>
        <begin position="1"/>
        <end position="455"/>
    </location>
</feature>
<feature type="region of interest" description="Adenylyl transferase" evidence="7">
    <location>
        <begin position="455"/>
        <end position="960"/>
    </location>
</feature>
<dbReference type="GO" id="GO:0008882">
    <property type="term" value="F:[glutamate-ammonia-ligase] adenylyltransferase activity"/>
    <property type="evidence" value="ECO:0007669"/>
    <property type="project" value="UniProtKB-UniRule"/>
</dbReference>
<evidence type="ECO:0000256" key="2">
    <source>
        <dbReference type="ARBA" id="ARBA00022695"/>
    </source>
</evidence>
<comment type="function">
    <text evidence="7">Involved in the regulation of glutamine synthetase GlnA, a key enzyme in the process to assimilate ammonia. When cellular nitrogen levels are high, the C-terminal adenylyl transferase (AT) inactivates GlnA by covalent transfer of an adenylyl group from ATP to specific tyrosine residue of GlnA, thus reducing its activity. Conversely, when nitrogen levels are low, the N-terminal adenylyl removase (AR) activates GlnA by removing the adenylyl group by phosphorolysis, increasing its activity. The regulatory region of GlnE binds the signal transduction protein PII (GlnB) which indicates the nitrogen status of the cell.</text>
</comment>
<dbReference type="SUPFAM" id="SSF81593">
    <property type="entry name" value="Nucleotidyltransferase substrate binding subunit/domain"/>
    <property type="match status" value="2"/>
</dbReference>
<dbReference type="NCBIfam" id="NF010706">
    <property type="entry name" value="PRK14108.1"/>
    <property type="match status" value="1"/>
</dbReference>
<comment type="catalytic activity">
    <reaction evidence="7">
        <text>[glutamine synthetase]-O(4)-(5'-adenylyl)-L-tyrosine + phosphate = [glutamine synthetase]-L-tyrosine + ADP</text>
        <dbReference type="Rhea" id="RHEA:43716"/>
        <dbReference type="Rhea" id="RHEA-COMP:10660"/>
        <dbReference type="Rhea" id="RHEA-COMP:10661"/>
        <dbReference type="ChEBI" id="CHEBI:43474"/>
        <dbReference type="ChEBI" id="CHEBI:46858"/>
        <dbReference type="ChEBI" id="CHEBI:83624"/>
        <dbReference type="ChEBI" id="CHEBI:456216"/>
        <dbReference type="EC" id="2.7.7.89"/>
    </reaction>
</comment>
<evidence type="ECO:0000259" key="8">
    <source>
        <dbReference type="Pfam" id="PF03710"/>
    </source>
</evidence>
<evidence type="ECO:0000313" key="11">
    <source>
        <dbReference type="Proteomes" id="UP000184066"/>
    </source>
</evidence>
<dbReference type="CDD" id="cd05401">
    <property type="entry name" value="NT_GlnE_GlnD_like"/>
    <property type="match status" value="1"/>
</dbReference>
<dbReference type="EC" id="2.7.7.42" evidence="7"/>
<dbReference type="GO" id="GO:0000287">
    <property type="term" value="F:magnesium ion binding"/>
    <property type="evidence" value="ECO:0007669"/>
    <property type="project" value="UniProtKB-UniRule"/>
</dbReference>
<protein>
    <recommendedName>
        <fullName evidence="7">Bifunctional glutamine synthetase adenylyltransferase/adenylyl-removing enzyme</fullName>
    </recommendedName>
    <alternativeName>
        <fullName evidence="7">ATP:glutamine synthetase adenylyltransferase</fullName>
    </alternativeName>
    <alternativeName>
        <fullName evidence="7">ATase</fullName>
    </alternativeName>
    <domain>
        <recommendedName>
            <fullName evidence="7">Glutamine synthetase adenylyl-L-tyrosine phosphorylase</fullName>
            <ecNumber evidence="7">2.7.7.89</ecNumber>
        </recommendedName>
        <alternativeName>
            <fullName evidence="7">Adenylyl removase</fullName>
            <shortName evidence="7">AR</shortName>
            <shortName evidence="7">AT-N</shortName>
        </alternativeName>
    </domain>
    <domain>
        <recommendedName>
            <fullName evidence="7">Glutamine synthetase adenylyl transferase</fullName>
            <ecNumber evidence="7">2.7.7.42</ecNumber>
        </recommendedName>
        <alternativeName>
            <fullName evidence="7">Adenylyl transferase</fullName>
            <shortName evidence="7">AT</shortName>
            <shortName evidence="7">AT-C</shortName>
        </alternativeName>
    </domain>
</protein>
<keyword evidence="3 7" id="KW-0547">Nucleotide-binding</keyword>
<dbReference type="GO" id="GO:0005524">
    <property type="term" value="F:ATP binding"/>
    <property type="evidence" value="ECO:0007669"/>
    <property type="project" value="UniProtKB-UniRule"/>
</dbReference>
<dbReference type="STRING" id="1189325.SAMN04488119_103404"/>
<dbReference type="GO" id="GO:0047388">
    <property type="term" value="F:[glutamine synthetase]-adenylyl-L-tyrosine phosphorylase activity"/>
    <property type="evidence" value="ECO:0007669"/>
    <property type="project" value="UniProtKB-EC"/>
</dbReference>
<dbReference type="PANTHER" id="PTHR30621:SF0">
    <property type="entry name" value="BIFUNCTIONAL GLUTAMINE SYNTHETASE ADENYLYLTRANSFERASE_ADENYLYL-REMOVING ENZYME"/>
    <property type="match status" value="1"/>
</dbReference>
<dbReference type="Gene3D" id="1.20.120.330">
    <property type="entry name" value="Nucleotidyltransferases domain 2"/>
    <property type="match status" value="2"/>
</dbReference>
<dbReference type="SUPFAM" id="SSF81301">
    <property type="entry name" value="Nucleotidyltransferase"/>
    <property type="match status" value="2"/>
</dbReference>
<evidence type="ECO:0000313" key="10">
    <source>
        <dbReference type="EMBL" id="SHN55241.1"/>
    </source>
</evidence>
<dbReference type="Proteomes" id="UP000184066">
    <property type="component" value="Unassembled WGS sequence"/>
</dbReference>
<dbReference type="GO" id="GO:0016874">
    <property type="term" value="F:ligase activity"/>
    <property type="evidence" value="ECO:0007669"/>
    <property type="project" value="UniProtKB-KW"/>
</dbReference>
<dbReference type="GO" id="GO:0000820">
    <property type="term" value="P:regulation of glutamine family amino acid metabolic process"/>
    <property type="evidence" value="ECO:0007669"/>
    <property type="project" value="UniProtKB-UniRule"/>
</dbReference>
<dbReference type="OrthoDB" id="9759366at2"/>
<dbReference type="InterPro" id="IPR023057">
    <property type="entry name" value="GlnE"/>
</dbReference>
<dbReference type="PANTHER" id="PTHR30621">
    <property type="entry name" value="GLUTAMINE SYNTHETASE ADENYLYLTRANSFERASE"/>
    <property type="match status" value="1"/>
</dbReference>
<evidence type="ECO:0000256" key="4">
    <source>
        <dbReference type="ARBA" id="ARBA00022840"/>
    </source>
</evidence>
<dbReference type="EC" id="2.7.7.89" evidence="7"/>
<evidence type="ECO:0000259" key="9">
    <source>
        <dbReference type="Pfam" id="PF08335"/>
    </source>
</evidence>
<dbReference type="Pfam" id="PF03710">
    <property type="entry name" value="GlnE"/>
    <property type="match status" value="2"/>
</dbReference>
<dbReference type="EMBL" id="FRDL01000002">
    <property type="protein sequence ID" value="SHN55241.1"/>
    <property type="molecule type" value="Genomic_DNA"/>
</dbReference>
<keyword evidence="4 7" id="KW-0067">ATP-binding</keyword>
<feature type="domain" description="Glutamate-ammonia ligase adenylyltransferase repeated" evidence="8">
    <location>
        <begin position="554"/>
        <end position="795"/>
    </location>
</feature>
<feature type="domain" description="PII-uridylyltransferase/Glutamine-synthetase adenylyltransferase" evidence="9">
    <location>
        <begin position="311"/>
        <end position="449"/>
    </location>
</feature>
<dbReference type="InterPro" id="IPR043519">
    <property type="entry name" value="NT_sf"/>
</dbReference>
<keyword evidence="11" id="KW-1185">Reference proteome</keyword>
<proteinExistence type="inferred from homology"/>
<evidence type="ECO:0000256" key="7">
    <source>
        <dbReference type="HAMAP-Rule" id="MF_00802"/>
    </source>
</evidence>
<evidence type="ECO:0000256" key="3">
    <source>
        <dbReference type="ARBA" id="ARBA00022741"/>
    </source>
</evidence>
<keyword evidence="6 7" id="KW-0511">Multifunctional enzyme</keyword>
<feature type="domain" description="Glutamate-ammonia ligase adenylyltransferase repeated" evidence="8">
    <location>
        <begin position="51"/>
        <end position="289"/>
    </location>
</feature>
<dbReference type="GO" id="GO:0005829">
    <property type="term" value="C:cytosol"/>
    <property type="evidence" value="ECO:0007669"/>
    <property type="project" value="TreeGrafter"/>
</dbReference>
<name>A0A1M7S9T5_9RHOB</name>
<keyword evidence="2 7" id="KW-0548">Nucleotidyltransferase</keyword>
<gene>
    <name evidence="7" type="primary">glnE</name>
    <name evidence="10" type="ORF">SAMN05216200_102104</name>
</gene>
<dbReference type="AlphaFoldDB" id="A0A1M7S9T5"/>
<keyword evidence="5 7" id="KW-0460">Magnesium</keyword>
<comment type="cofactor">
    <cofactor evidence="7">
        <name>Mg(2+)</name>
        <dbReference type="ChEBI" id="CHEBI:18420"/>
    </cofactor>
</comment>
<feature type="domain" description="PII-uridylyltransferase/Glutamine-synthetase adenylyltransferase" evidence="9">
    <location>
        <begin position="818"/>
        <end position="897"/>
    </location>
</feature>
<evidence type="ECO:0000256" key="5">
    <source>
        <dbReference type="ARBA" id="ARBA00022842"/>
    </source>
</evidence>
<dbReference type="RefSeq" id="WP_072746202.1">
    <property type="nucleotide sequence ID" value="NZ_FOHL01000003.1"/>
</dbReference>
<reference evidence="10 11" key="1">
    <citation type="submission" date="2016-12" db="EMBL/GenBank/DDBJ databases">
        <authorList>
            <person name="Song W.-J."/>
            <person name="Kurnit D.M."/>
        </authorList>
    </citation>
    <scope>NUCLEOTIDE SEQUENCE [LARGE SCALE GENOMIC DNA]</scope>
    <source>
        <strain evidence="10 11">CGMCC 1.10808</strain>
    </source>
</reference>
<evidence type="ECO:0000256" key="1">
    <source>
        <dbReference type="ARBA" id="ARBA00022679"/>
    </source>
</evidence>
<evidence type="ECO:0000256" key="6">
    <source>
        <dbReference type="ARBA" id="ARBA00023268"/>
    </source>
</evidence>
<dbReference type="HAMAP" id="MF_00802">
    <property type="entry name" value="GlnE"/>
    <property type="match status" value="1"/>
</dbReference>
<dbReference type="Gene3D" id="1.20.120.1510">
    <property type="match status" value="1"/>
</dbReference>
<comment type="similarity">
    <text evidence="7">Belongs to the GlnE family.</text>
</comment>
<dbReference type="Pfam" id="PF08335">
    <property type="entry name" value="GlnD_UR_UTase"/>
    <property type="match status" value="2"/>
</dbReference>
<accession>A0A1M7S9T5</accession>
<keyword evidence="1 7" id="KW-0808">Transferase</keyword>
<dbReference type="NCBIfam" id="NF008292">
    <property type="entry name" value="PRK11072.1"/>
    <property type="match status" value="1"/>
</dbReference>
<keyword evidence="10" id="KW-0436">Ligase</keyword>
<comment type="catalytic activity">
    <reaction evidence="7">
        <text>[glutamine synthetase]-L-tyrosine + ATP = [glutamine synthetase]-O(4)-(5'-adenylyl)-L-tyrosine + diphosphate</text>
        <dbReference type="Rhea" id="RHEA:18589"/>
        <dbReference type="Rhea" id="RHEA-COMP:10660"/>
        <dbReference type="Rhea" id="RHEA-COMP:10661"/>
        <dbReference type="ChEBI" id="CHEBI:30616"/>
        <dbReference type="ChEBI" id="CHEBI:33019"/>
        <dbReference type="ChEBI" id="CHEBI:46858"/>
        <dbReference type="ChEBI" id="CHEBI:83624"/>
        <dbReference type="EC" id="2.7.7.42"/>
    </reaction>
</comment>